<dbReference type="WBParaSite" id="TCNE_0000514301-mRNA-1">
    <property type="protein sequence ID" value="TCNE_0000514301-mRNA-1"/>
    <property type="gene ID" value="TCNE_0000514301"/>
</dbReference>
<proteinExistence type="predicted"/>
<evidence type="ECO:0000313" key="2">
    <source>
        <dbReference type="Proteomes" id="UP000050794"/>
    </source>
</evidence>
<sequence length="77" mass="8517">MTIKTFAPLVITLRNIRASDDKQEGRKYGVGCNPGHILDTQSINTAMQYLYLEDLSPTSLAPSERIDLVKLQGKLPA</sequence>
<dbReference type="Proteomes" id="UP000050794">
    <property type="component" value="Unassembled WGS sequence"/>
</dbReference>
<evidence type="ECO:0000313" key="1">
    <source>
        <dbReference type="EMBL" id="VDM34301.1"/>
    </source>
</evidence>
<accession>A0A183U9H3</accession>
<evidence type="ECO:0000313" key="3">
    <source>
        <dbReference type="WBParaSite" id="TCNE_0000514301-mRNA-1"/>
    </source>
</evidence>
<gene>
    <name evidence="1" type="ORF">TCNE_LOCUS5143</name>
</gene>
<dbReference type="AlphaFoldDB" id="A0A183U9H3"/>
<keyword evidence="2" id="KW-1185">Reference proteome</keyword>
<organism evidence="2 3">
    <name type="scientific">Toxocara canis</name>
    <name type="common">Canine roundworm</name>
    <dbReference type="NCBI Taxonomy" id="6265"/>
    <lineage>
        <taxon>Eukaryota</taxon>
        <taxon>Metazoa</taxon>
        <taxon>Ecdysozoa</taxon>
        <taxon>Nematoda</taxon>
        <taxon>Chromadorea</taxon>
        <taxon>Rhabditida</taxon>
        <taxon>Spirurina</taxon>
        <taxon>Ascaridomorpha</taxon>
        <taxon>Ascaridoidea</taxon>
        <taxon>Toxocaridae</taxon>
        <taxon>Toxocara</taxon>
    </lineage>
</organism>
<name>A0A183U9H3_TOXCA</name>
<dbReference type="EMBL" id="UYWY01011360">
    <property type="protein sequence ID" value="VDM34301.1"/>
    <property type="molecule type" value="Genomic_DNA"/>
</dbReference>
<reference evidence="3" key="1">
    <citation type="submission" date="2016-06" db="UniProtKB">
        <authorList>
            <consortium name="WormBaseParasite"/>
        </authorList>
    </citation>
    <scope>IDENTIFICATION</scope>
</reference>
<protein>
    <submittedName>
        <fullName evidence="3">DUF1659 domain-containing protein</fullName>
    </submittedName>
</protein>
<reference evidence="1 2" key="2">
    <citation type="submission" date="2018-11" db="EMBL/GenBank/DDBJ databases">
        <authorList>
            <consortium name="Pathogen Informatics"/>
        </authorList>
    </citation>
    <scope>NUCLEOTIDE SEQUENCE [LARGE SCALE GENOMIC DNA]</scope>
</reference>